<feature type="region of interest" description="Disordered" evidence="1">
    <location>
        <begin position="123"/>
        <end position="186"/>
    </location>
</feature>
<sequence length="277" mass="29750">MPKGDAALRVVIVASVLTFAAPAFAQTQSPIAQDASHVTGVAEPGSFLCDQTQDGGITCNPTPLLPCGSPVPLRGGSESMAHFYCESQIPDRVKDDPGRKLFPRRNAIVTCMTKWRKSNQLGLAAAQKNSTATHVARPPEQETPRQAKPVGAEDQGVAQTSPPKLEDNAPNAGLKPQSPPTKPDVAGISGAGSYSCDWSKAGALNCQPIPVLSCGTSRLNSIDSEEKARENCENFVPQSIQDEPERKLFPRKTALASCLNRWRMSREHRQMPVKQGK</sequence>
<name>A0A1I4A5J3_9HYPH</name>
<dbReference type="Proteomes" id="UP000198755">
    <property type="component" value="Unassembled WGS sequence"/>
</dbReference>
<reference evidence="3 4" key="1">
    <citation type="submission" date="2016-10" db="EMBL/GenBank/DDBJ databases">
        <authorList>
            <person name="de Groot N.N."/>
        </authorList>
    </citation>
    <scope>NUCLEOTIDE SEQUENCE [LARGE SCALE GENOMIC DNA]</scope>
    <source>
        <strain evidence="3 4">NE2</strain>
    </source>
</reference>
<dbReference type="STRING" id="1612308.SAMN05444581_10999"/>
<evidence type="ECO:0000313" key="4">
    <source>
        <dbReference type="Proteomes" id="UP000198755"/>
    </source>
</evidence>
<gene>
    <name evidence="3" type="ORF">SAMN05444581_10999</name>
</gene>
<evidence type="ECO:0000256" key="2">
    <source>
        <dbReference type="SAM" id="SignalP"/>
    </source>
</evidence>
<organism evidence="3 4">
    <name type="scientific">Methylocapsa palsarum</name>
    <dbReference type="NCBI Taxonomy" id="1612308"/>
    <lineage>
        <taxon>Bacteria</taxon>
        <taxon>Pseudomonadati</taxon>
        <taxon>Pseudomonadota</taxon>
        <taxon>Alphaproteobacteria</taxon>
        <taxon>Hyphomicrobiales</taxon>
        <taxon>Beijerinckiaceae</taxon>
        <taxon>Methylocapsa</taxon>
    </lineage>
</organism>
<evidence type="ECO:0000313" key="3">
    <source>
        <dbReference type="EMBL" id="SFK51682.1"/>
    </source>
</evidence>
<proteinExistence type="predicted"/>
<accession>A0A1I4A5J3</accession>
<feature type="chain" id="PRO_5011635852" evidence="2">
    <location>
        <begin position="26"/>
        <end position="277"/>
    </location>
</feature>
<evidence type="ECO:0000256" key="1">
    <source>
        <dbReference type="SAM" id="MobiDB-lite"/>
    </source>
</evidence>
<keyword evidence="4" id="KW-1185">Reference proteome</keyword>
<feature type="signal peptide" evidence="2">
    <location>
        <begin position="1"/>
        <end position="25"/>
    </location>
</feature>
<dbReference type="AlphaFoldDB" id="A0A1I4A5J3"/>
<keyword evidence="2" id="KW-0732">Signal</keyword>
<dbReference type="EMBL" id="FOSN01000009">
    <property type="protein sequence ID" value="SFK51682.1"/>
    <property type="molecule type" value="Genomic_DNA"/>
</dbReference>
<protein>
    <submittedName>
        <fullName evidence="3">Uncharacterized protein</fullName>
    </submittedName>
</protein>